<evidence type="ECO:0000313" key="2">
    <source>
        <dbReference type="EMBL" id="CEG01700.1"/>
    </source>
</evidence>
<evidence type="ECO:0000313" key="3">
    <source>
        <dbReference type="Proteomes" id="UP000009170"/>
    </source>
</evidence>
<dbReference type="EMBL" id="CAID01000015">
    <property type="protein sequence ID" value="CEG01700.1"/>
    <property type="molecule type" value="Genomic_DNA"/>
</dbReference>
<name>A0A096PAN3_OSTTA</name>
<comment type="caution">
    <text evidence="2">The sequence shown here is derived from an EMBL/GenBank/DDBJ whole genome shotgun (WGS) entry which is preliminary data.</text>
</comment>
<dbReference type="AlphaFoldDB" id="A0A096PAN3"/>
<accession>A0A096PAN3</accession>
<dbReference type="KEGG" id="ota:OT_ostta15g00710"/>
<sequence length="407" mass="43510">MAASKLGSKNASTRPTVGSTLDASALTPPASRFTIDRNIHSAPTAFDAADRPASRRVLRREDAMAASKLGSKNASTRPTVGSTLDASALTPPSLRFTTENNIHSVPTAFDAADRPASRRVLRREDAMAASKLGSKNASTRPTVGSTLDASALTPPSLRFTTDRNIHSVPTAFGVADRPASRRVLRREDAMAASKLGSKNASTRPTVGSTLDASALTPSSLRFTTENNIHSVPTAFGVADRPASRRVLRREDAMAASKLGSKNASTRPTVGSTLDASALTPSSLRFTTENNIHSAPTAFGVADRPASRRVLRREDVMIGLQDNFTFNSRPDAAETSRHTTTCPPFDVPFDEMKRLATRPISGKAAWSHHAASSSPFVEPCTFQNNRRCVTKNERSIHLSDLKGTSSFN</sequence>
<dbReference type="RefSeq" id="XP_003083216.2">
    <property type="nucleotide sequence ID" value="XM_003083168.2"/>
</dbReference>
<organism evidence="2 3">
    <name type="scientific">Ostreococcus tauri</name>
    <name type="common">Marine green alga</name>
    <dbReference type="NCBI Taxonomy" id="70448"/>
    <lineage>
        <taxon>Eukaryota</taxon>
        <taxon>Viridiplantae</taxon>
        <taxon>Chlorophyta</taxon>
        <taxon>Mamiellophyceae</taxon>
        <taxon>Mamiellales</taxon>
        <taxon>Bathycoccaceae</taxon>
        <taxon>Ostreococcus</taxon>
    </lineage>
</organism>
<feature type="region of interest" description="Disordered" evidence="1">
    <location>
        <begin position="65"/>
        <end position="91"/>
    </location>
</feature>
<evidence type="ECO:0000256" key="1">
    <source>
        <dbReference type="SAM" id="MobiDB-lite"/>
    </source>
</evidence>
<feature type="region of interest" description="Disordered" evidence="1">
    <location>
        <begin position="1"/>
        <end position="35"/>
    </location>
</feature>
<feature type="region of interest" description="Disordered" evidence="1">
    <location>
        <begin position="130"/>
        <end position="149"/>
    </location>
</feature>
<feature type="compositionally biased region" description="Polar residues" evidence="1">
    <location>
        <begin position="70"/>
        <end position="85"/>
    </location>
</feature>
<protein>
    <submittedName>
        <fullName evidence="2">Unnamed product</fullName>
    </submittedName>
</protein>
<keyword evidence="3" id="KW-1185">Reference proteome</keyword>
<reference evidence="3" key="1">
    <citation type="journal article" date="2006" name="Proc. Natl. Acad. Sci. U.S.A.">
        <title>Genome analysis of the smallest free-living eukaryote Ostreococcus tauri unveils many unique features.</title>
        <authorList>
            <person name="Derelle E."/>
            <person name="Ferraz C."/>
            <person name="Rombauts S."/>
            <person name="Rouze P."/>
            <person name="Worden A.Z."/>
            <person name="Robbens S."/>
            <person name="Partensky F."/>
            <person name="Degroeve S."/>
            <person name="Echeynie S."/>
            <person name="Cooke R."/>
            <person name="Saeys Y."/>
            <person name="Wuyts J."/>
            <person name="Jabbari K."/>
            <person name="Bowler C."/>
            <person name="Panaud O."/>
            <person name="Piegu B."/>
            <person name="Ball S.G."/>
            <person name="Ral J.-P."/>
            <person name="Bouget F.-Y."/>
            <person name="Piganeau G."/>
            <person name="De Baets B."/>
            <person name="Picard A."/>
            <person name="Delseny M."/>
            <person name="Demaille J."/>
            <person name="Van de Peer Y."/>
            <person name="Moreau H."/>
        </authorList>
    </citation>
    <scope>NUCLEOTIDE SEQUENCE [LARGE SCALE GENOMIC DNA]</scope>
    <source>
        <strain evidence="3">OTTH 0595 / CCAP 157/2 / RCC745</strain>
    </source>
</reference>
<proteinExistence type="predicted"/>
<dbReference type="GeneID" id="9837979"/>
<feature type="compositionally biased region" description="Polar residues" evidence="1">
    <location>
        <begin position="7"/>
        <end position="22"/>
    </location>
</feature>
<feature type="compositionally biased region" description="Polar residues" evidence="1">
    <location>
        <begin position="133"/>
        <end position="148"/>
    </location>
</feature>
<dbReference type="InParanoid" id="A0A096PAN3"/>
<dbReference type="Proteomes" id="UP000009170">
    <property type="component" value="Unassembled WGS sequence"/>
</dbReference>
<reference evidence="2 3" key="2">
    <citation type="journal article" date="2014" name="BMC Genomics">
        <title>An improved genome of the model marine alga Ostreococcus tauri unfolds by assessing Illumina de novo assemblies.</title>
        <authorList>
            <person name="Blanc-Mathieu R."/>
            <person name="Verhelst B."/>
            <person name="Derelle E."/>
            <person name="Rombauts S."/>
            <person name="Bouget F.Y."/>
            <person name="Carre I."/>
            <person name="Chateau A."/>
            <person name="Eyre-Walker A."/>
            <person name="Grimsley N."/>
            <person name="Moreau H."/>
            <person name="Piegu B."/>
            <person name="Rivals E."/>
            <person name="Schackwitz W."/>
            <person name="Van de Peer Y."/>
            <person name="Piganeau G."/>
        </authorList>
    </citation>
    <scope>NUCLEOTIDE SEQUENCE [LARGE SCALE GENOMIC DNA]</scope>
    <source>
        <strain evidence="3">OTTH 0595 / CCAP 157/2 / RCC745</strain>
    </source>
</reference>
<gene>
    <name evidence="2" type="ORF">OT_ostta15g00710</name>
</gene>